<sequence length="248" mass="26946">MSKALSNGTLSLKFMQKAQRAKQEAQVVAQQAKVQDEAEWEVPQEVKEQWGIGKSSTAHSRSSGSATYEASYVPSMFTSVGDDDAGSPLQAGLSSHMKGRRKFKHGQEVVAEPTKTESREEKQPGAEDEEPGDTSDDKRSKWSAPPIPTKPSLKEKLSGRTKTVQELIREDTIAQTRKHASPLSRSGPVMPVASSEPVGFMKPAGVDAPKVPAKSKNNTASSSGTKHPRDQDGGKERKKRRKVIQEIA</sequence>
<dbReference type="EMBL" id="JAEVFJ010000066">
    <property type="protein sequence ID" value="KAH8077091.1"/>
    <property type="molecule type" value="Genomic_DNA"/>
</dbReference>
<evidence type="ECO:0000313" key="3">
    <source>
        <dbReference type="Proteomes" id="UP000813824"/>
    </source>
</evidence>
<dbReference type="AlphaFoldDB" id="A0A8K0UDZ9"/>
<reference evidence="2" key="1">
    <citation type="journal article" date="2021" name="New Phytol.">
        <title>Evolutionary innovations through gain and loss of genes in the ectomycorrhizal Boletales.</title>
        <authorList>
            <person name="Wu G."/>
            <person name="Miyauchi S."/>
            <person name="Morin E."/>
            <person name="Kuo A."/>
            <person name="Drula E."/>
            <person name="Varga T."/>
            <person name="Kohler A."/>
            <person name="Feng B."/>
            <person name="Cao Y."/>
            <person name="Lipzen A."/>
            <person name="Daum C."/>
            <person name="Hundley H."/>
            <person name="Pangilinan J."/>
            <person name="Johnson J."/>
            <person name="Barry K."/>
            <person name="LaButti K."/>
            <person name="Ng V."/>
            <person name="Ahrendt S."/>
            <person name="Min B."/>
            <person name="Choi I.G."/>
            <person name="Park H."/>
            <person name="Plett J.M."/>
            <person name="Magnuson J."/>
            <person name="Spatafora J.W."/>
            <person name="Nagy L.G."/>
            <person name="Henrissat B."/>
            <person name="Grigoriev I.V."/>
            <person name="Yang Z.L."/>
            <person name="Xu J."/>
            <person name="Martin F.M."/>
        </authorList>
    </citation>
    <scope>NUCLEOTIDE SEQUENCE</scope>
    <source>
        <strain evidence="2">KKN 215</strain>
    </source>
</reference>
<keyword evidence="3" id="KW-1185">Reference proteome</keyword>
<gene>
    <name evidence="2" type="ORF">BXZ70DRAFT_706490</name>
</gene>
<proteinExistence type="predicted"/>
<dbReference type="Pfam" id="PF10175">
    <property type="entry name" value="MPP6"/>
    <property type="match status" value="1"/>
</dbReference>
<feature type="compositionally biased region" description="Basic and acidic residues" evidence="1">
    <location>
        <begin position="114"/>
        <end position="125"/>
    </location>
</feature>
<name>A0A8K0UDZ9_9AGAR</name>
<dbReference type="OrthoDB" id="3251271at2759"/>
<organism evidence="2 3">
    <name type="scientific">Cristinia sonorae</name>
    <dbReference type="NCBI Taxonomy" id="1940300"/>
    <lineage>
        <taxon>Eukaryota</taxon>
        <taxon>Fungi</taxon>
        <taxon>Dikarya</taxon>
        <taxon>Basidiomycota</taxon>
        <taxon>Agaricomycotina</taxon>
        <taxon>Agaricomycetes</taxon>
        <taxon>Agaricomycetidae</taxon>
        <taxon>Agaricales</taxon>
        <taxon>Pleurotineae</taxon>
        <taxon>Stephanosporaceae</taxon>
        <taxon>Cristinia</taxon>
    </lineage>
</organism>
<feature type="compositionally biased region" description="Low complexity" evidence="1">
    <location>
        <begin position="55"/>
        <end position="67"/>
    </location>
</feature>
<feature type="compositionally biased region" description="Polar residues" evidence="1">
    <location>
        <begin position="215"/>
        <end position="225"/>
    </location>
</feature>
<comment type="caution">
    <text evidence="2">The sequence shown here is derived from an EMBL/GenBank/DDBJ whole genome shotgun (WGS) entry which is preliminary data.</text>
</comment>
<protein>
    <submittedName>
        <fullName evidence="2">Uncharacterized protein</fullName>
    </submittedName>
</protein>
<evidence type="ECO:0000256" key="1">
    <source>
        <dbReference type="SAM" id="MobiDB-lite"/>
    </source>
</evidence>
<evidence type="ECO:0000313" key="2">
    <source>
        <dbReference type="EMBL" id="KAH8077091.1"/>
    </source>
</evidence>
<feature type="region of interest" description="Disordered" evidence="1">
    <location>
        <begin position="40"/>
        <end position="248"/>
    </location>
</feature>
<dbReference type="Proteomes" id="UP000813824">
    <property type="component" value="Unassembled WGS sequence"/>
</dbReference>
<accession>A0A8K0UDZ9</accession>